<dbReference type="Proteomes" id="UP001196248">
    <property type="component" value="Unassembled WGS sequence"/>
</dbReference>
<dbReference type="SUPFAM" id="SSF69360">
    <property type="entry name" value="Cell wall binding repeat"/>
    <property type="match status" value="2"/>
</dbReference>
<dbReference type="Gene3D" id="2.10.270.20">
    <property type="match status" value="1"/>
</dbReference>
<reference evidence="4 5" key="1">
    <citation type="submission" date="2021-06" db="EMBL/GenBank/DDBJ databases">
        <title>Limosilactobacillus angelus sp. nov., isolated from the human vagina.</title>
        <authorList>
            <person name="Chen Y.-S."/>
        </authorList>
    </citation>
    <scope>NUCLEOTIDE SEQUENCE [LARGE SCALE GENOMIC DNA]</scope>
    <source>
        <strain evidence="4 5">P5L02</strain>
    </source>
</reference>
<organism evidence="4 5">
    <name type="scientific">Limosilactobacillus portuensis</name>
    <dbReference type="NCBI Taxonomy" id="2742601"/>
    <lineage>
        <taxon>Bacteria</taxon>
        <taxon>Bacillati</taxon>
        <taxon>Bacillota</taxon>
        <taxon>Bacilli</taxon>
        <taxon>Lactobacillales</taxon>
        <taxon>Lactobacillaceae</taxon>
        <taxon>Limosilactobacillus</taxon>
    </lineage>
</organism>
<feature type="repeat" description="Cell wall-binding" evidence="2">
    <location>
        <begin position="192"/>
        <end position="211"/>
    </location>
</feature>
<feature type="repeat" description="Cell wall-binding" evidence="2">
    <location>
        <begin position="63"/>
        <end position="82"/>
    </location>
</feature>
<evidence type="ECO:0000313" key="4">
    <source>
        <dbReference type="EMBL" id="MBU9694875.1"/>
    </source>
</evidence>
<dbReference type="Gene3D" id="2.10.270.10">
    <property type="entry name" value="Cholin Binding"/>
    <property type="match status" value="3"/>
</dbReference>
<accession>A0ABS6IXJ1</accession>
<dbReference type="Gene3D" id="3.90.1720.10">
    <property type="entry name" value="endopeptidase domain like (from Nostoc punctiforme)"/>
    <property type="match status" value="1"/>
</dbReference>
<proteinExistence type="predicted"/>
<feature type="repeat" description="Cell wall-binding" evidence="2">
    <location>
        <begin position="233"/>
        <end position="252"/>
    </location>
</feature>
<dbReference type="Pfam" id="PF05382">
    <property type="entry name" value="Amidase_5"/>
    <property type="match status" value="1"/>
</dbReference>
<dbReference type="InterPro" id="IPR018337">
    <property type="entry name" value="Cell_wall/Cho-bd_repeat"/>
</dbReference>
<dbReference type="PROSITE" id="PS51170">
    <property type="entry name" value="CW"/>
    <property type="match status" value="5"/>
</dbReference>
<feature type="repeat" description="Cell wall-binding" evidence="2">
    <location>
        <begin position="212"/>
        <end position="232"/>
    </location>
</feature>
<dbReference type="Pfam" id="PF19127">
    <property type="entry name" value="Choline_bind_3"/>
    <property type="match status" value="3"/>
</dbReference>
<comment type="caution">
    <text evidence="4">The sequence shown here is derived from an EMBL/GenBank/DDBJ whole genome shotgun (WGS) entry which is preliminary data.</text>
</comment>
<gene>
    <name evidence="4" type="ORF">KSL82_02925</name>
</gene>
<keyword evidence="5" id="KW-1185">Reference proteome</keyword>
<feature type="repeat" description="Cell wall-binding" evidence="2">
    <location>
        <begin position="83"/>
        <end position="102"/>
    </location>
</feature>
<evidence type="ECO:0000313" key="5">
    <source>
        <dbReference type="Proteomes" id="UP001196248"/>
    </source>
</evidence>
<name>A0ABS6IXJ1_9LACO</name>
<sequence>MLNNDWYYFDNNNAWALTGWQWLGNNWYYFAPTNNAMLAGLQTINNNLYYLNDQHDGTYGAMKTGWQLINGNWYYFNNSGSALSSWQTINGNRYYFDPTNYQMFTGVRSINGDYYFFSPSGSQQKGLVYNPASGSLQYYDLVTGVRQNSAIVDGRTLLFNSATGDLDLTSLNEGLNSLGNNRYYKQGNQLLANAWEKVNGSWYYFGDNAAATTGWYKSNAGFWYYFNQDGTAKTGWQSINGHWYLFDANNANSVLGWYQSPAGFWYYFDPENAWAHTGWTFVGHNWYYMDPTNANMWTGGHWIDGHWVNLQSNGAFVGFSQRVINWFLAREGKLTYSMYGSRTGADGTADCSGSMTQAVWSAGGHTPAHTYSTLDLGNYLLQNGYYLTGRGRGVQNVQYGDIVIWGNPGASAGGAGHTVVISTADPDPMCISTCGYYWSSNPNSRYGAAGQAVQEFNYQWYWNDDDRPYQMVYRPNFYWA</sequence>
<feature type="domain" description="Bacteriophage lysin" evidence="3">
    <location>
        <begin position="322"/>
        <end position="435"/>
    </location>
</feature>
<keyword evidence="1" id="KW-0677">Repeat</keyword>
<dbReference type="EMBL" id="JAHPJJ010000006">
    <property type="protein sequence ID" value="MBU9694875.1"/>
    <property type="molecule type" value="Genomic_DNA"/>
</dbReference>
<protein>
    <recommendedName>
        <fullName evidence="3">Bacteriophage lysin domain-containing protein</fullName>
    </recommendedName>
</protein>
<evidence type="ECO:0000259" key="3">
    <source>
        <dbReference type="Pfam" id="PF05382"/>
    </source>
</evidence>
<dbReference type="Pfam" id="PF01473">
    <property type="entry name" value="Choline_bind_1"/>
    <property type="match status" value="4"/>
</dbReference>
<evidence type="ECO:0000256" key="2">
    <source>
        <dbReference type="PROSITE-ProRule" id="PRU00591"/>
    </source>
</evidence>
<dbReference type="InterPro" id="IPR008044">
    <property type="entry name" value="Phage_lysin"/>
</dbReference>
<evidence type="ECO:0000256" key="1">
    <source>
        <dbReference type="ARBA" id="ARBA00022737"/>
    </source>
</evidence>